<gene>
    <name evidence="1" type="ORF">LCGC14_2340840</name>
</gene>
<sequence>MENILDRLNDVDRAFKSIRTGKPFTMPGEVTKEELAPKEMGDIIMKAEGLIATVKAAKDNLESGDFEGAKALLKEAEEGTDCQICVHELKRAIADLNHAVELCVMEEKDCPEKTKMVSVRLMTLEDNLTNALENIKQ</sequence>
<accession>A0A0F9CZL9</accession>
<protein>
    <submittedName>
        <fullName evidence="1">Uncharacterized protein</fullName>
    </submittedName>
</protein>
<organism evidence="1">
    <name type="scientific">marine sediment metagenome</name>
    <dbReference type="NCBI Taxonomy" id="412755"/>
    <lineage>
        <taxon>unclassified sequences</taxon>
        <taxon>metagenomes</taxon>
        <taxon>ecological metagenomes</taxon>
    </lineage>
</organism>
<comment type="caution">
    <text evidence="1">The sequence shown here is derived from an EMBL/GenBank/DDBJ whole genome shotgun (WGS) entry which is preliminary data.</text>
</comment>
<reference evidence="1" key="1">
    <citation type="journal article" date="2015" name="Nature">
        <title>Complex archaea that bridge the gap between prokaryotes and eukaryotes.</title>
        <authorList>
            <person name="Spang A."/>
            <person name="Saw J.H."/>
            <person name="Jorgensen S.L."/>
            <person name="Zaremba-Niedzwiedzka K."/>
            <person name="Martijn J."/>
            <person name="Lind A.E."/>
            <person name="van Eijk R."/>
            <person name="Schleper C."/>
            <person name="Guy L."/>
            <person name="Ettema T.J."/>
        </authorList>
    </citation>
    <scope>NUCLEOTIDE SEQUENCE</scope>
</reference>
<proteinExistence type="predicted"/>
<evidence type="ECO:0000313" key="1">
    <source>
        <dbReference type="EMBL" id="KKL46911.1"/>
    </source>
</evidence>
<dbReference type="EMBL" id="LAZR01033858">
    <property type="protein sequence ID" value="KKL46911.1"/>
    <property type="molecule type" value="Genomic_DNA"/>
</dbReference>
<feature type="non-terminal residue" evidence="1">
    <location>
        <position position="137"/>
    </location>
</feature>
<dbReference type="AlphaFoldDB" id="A0A0F9CZL9"/>
<name>A0A0F9CZL9_9ZZZZ</name>